<dbReference type="GO" id="GO:0016787">
    <property type="term" value="F:hydrolase activity"/>
    <property type="evidence" value="ECO:0007669"/>
    <property type="project" value="UniProtKB-KW"/>
</dbReference>
<evidence type="ECO:0000313" key="6">
    <source>
        <dbReference type="Proteomes" id="UP001150266"/>
    </source>
</evidence>
<dbReference type="PANTHER" id="PTHR11559">
    <property type="entry name" value="CARBOXYLESTERASE"/>
    <property type="match status" value="1"/>
</dbReference>
<accession>A0A9W9AIZ3</accession>
<evidence type="ECO:0000313" key="5">
    <source>
        <dbReference type="EMBL" id="KAJ4483926.1"/>
    </source>
</evidence>
<dbReference type="EC" id="3.1.1.-" evidence="3"/>
<dbReference type="InterPro" id="IPR019826">
    <property type="entry name" value="Carboxylesterase_B_AS"/>
</dbReference>
<protein>
    <recommendedName>
        <fullName evidence="3">Carboxylic ester hydrolase</fullName>
        <ecNumber evidence="3">3.1.1.-</ecNumber>
    </recommendedName>
</protein>
<dbReference type="AlphaFoldDB" id="A0A9W9AIZ3"/>
<dbReference type="OrthoDB" id="408631at2759"/>
<keyword evidence="3" id="KW-0732">Signal</keyword>
<dbReference type="SUPFAM" id="SSF53474">
    <property type="entry name" value="alpha/beta-Hydrolases"/>
    <property type="match status" value="1"/>
</dbReference>
<evidence type="ECO:0000256" key="3">
    <source>
        <dbReference type="RuleBase" id="RU361235"/>
    </source>
</evidence>
<dbReference type="Proteomes" id="UP001150266">
    <property type="component" value="Unassembled WGS sequence"/>
</dbReference>
<comment type="similarity">
    <text evidence="1 3">Belongs to the type-B carboxylesterase/lipase family.</text>
</comment>
<gene>
    <name evidence="5" type="ORF">J3R30DRAFT_3284245</name>
</gene>
<dbReference type="PROSITE" id="PS00122">
    <property type="entry name" value="CARBOXYLESTERASE_B_1"/>
    <property type="match status" value="1"/>
</dbReference>
<evidence type="ECO:0000256" key="2">
    <source>
        <dbReference type="ARBA" id="ARBA00022801"/>
    </source>
</evidence>
<dbReference type="Pfam" id="PF00135">
    <property type="entry name" value="COesterase"/>
    <property type="match status" value="1"/>
</dbReference>
<reference evidence="5" key="1">
    <citation type="submission" date="2022-08" db="EMBL/GenBank/DDBJ databases">
        <title>A Global Phylogenomic Analysis of the Shiitake Genus Lentinula.</title>
        <authorList>
            <consortium name="DOE Joint Genome Institute"/>
            <person name="Sierra-Patev S."/>
            <person name="Min B."/>
            <person name="Naranjo-Ortiz M."/>
            <person name="Looney B."/>
            <person name="Konkel Z."/>
            <person name="Slot J.C."/>
            <person name="Sakamoto Y."/>
            <person name="Steenwyk J.L."/>
            <person name="Rokas A."/>
            <person name="Carro J."/>
            <person name="Camarero S."/>
            <person name="Ferreira P."/>
            <person name="Molpeceres G."/>
            <person name="Ruiz-Duenas F.J."/>
            <person name="Serrano A."/>
            <person name="Henrissat B."/>
            <person name="Drula E."/>
            <person name="Hughes K.W."/>
            <person name="Mata J.L."/>
            <person name="Ishikawa N.K."/>
            <person name="Vargas-Isla R."/>
            <person name="Ushijima S."/>
            <person name="Smith C.A."/>
            <person name="Ahrendt S."/>
            <person name="Andreopoulos W."/>
            <person name="He G."/>
            <person name="Labutti K."/>
            <person name="Lipzen A."/>
            <person name="Ng V."/>
            <person name="Riley R."/>
            <person name="Sandor L."/>
            <person name="Barry K."/>
            <person name="Martinez A.T."/>
            <person name="Xiao Y."/>
            <person name="Gibbons J.G."/>
            <person name="Terashima K."/>
            <person name="Grigoriev I.V."/>
            <person name="Hibbett D.S."/>
        </authorList>
    </citation>
    <scope>NUCLEOTIDE SEQUENCE</scope>
    <source>
        <strain evidence="5">JLM2183</strain>
    </source>
</reference>
<feature type="domain" description="Carboxylesterase type B" evidence="4">
    <location>
        <begin position="22"/>
        <end position="514"/>
    </location>
</feature>
<name>A0A9W9AIZ3_9AGAR</name>
<dbReference type="InterPro" id="IPR002018">
    <property type="entry name" value="CarbesteraseB"/>
</dbReference>
<evidence type="ECO:0000259" key="4">
    <source>
        <dbReference type="Pfam" id="PF00135"/>
    </source>
</evidence>
<dbReference type="InterPro" id="IPR029058">
    <property type="entry name" value="AB_hydrolase_fold"/>
</dbReference>
<organism evidence="5 6">
    <name type="scientific">Lentinula aciculospora</name>
    <dbReference type="NCBI Taxonomy" id="153920"/>
    <lineage>
        <taxon>Eukaryota</taxon>
        <taxon>Fungi</taxon>
        <taxon>Dikarya</taxon>
        <taxon>Basidiomycota</taxon>
        <taxon>Agaricomycotina</taxon>
        <taxon>Agaricomycetes</taxon>
        <taxon>Agaricomycetidae</taxon>
        <taxon>Agaricales</taxon>
        <taxon>Marasmiineae</taxon>
        <taxon>Omphalotaceae</taxon>
        <taxon>Lentinula</taxon>
    </lineage>
</organism>
<feature type="chain" id="PRO_5041016563" description="Carboxylic ester hydrolase" evidence="3">
    <location>
        <begin position="19"/>
        <end position="540"/>
    </location>
</feature>
<comment type="caution">
    <text evidence="5">The sequence shown here is derived from an EMBL/GenBank/DDBJ whole genome shotgun (WGS) entry which is preliminary data.</text>
</comment>
<keyword evidence="6" id="KW-1185">Reference proteome</keyword>
<dbReference type="InterPro" id="IPR050309">
    <property type="entry name" value="Type-B_Carboxylest/Lipase"/>
</dbReference>
<sequence length="540" mass="58276">MRHSHVVFFFRILCVATALPEVYLEKTKIVGAAMLTLSQDFFGGIPYAEAPVGSLRLAPPVLKPTPESVIFNATKFGKACLQGGLAAEEVSEDCLSINIFRPSNISYDSLLPVLFWWTHGSGFAISSSAMFNASAIISQSMMRGTPILFVSINYRLGPLGWPQGAVADAKGILNLGLMDQVAGLQWVQQNIEAFGGDKNKVTIGGPSAGAIMSTTLFMHPYVTTLGRAGIFESGFPGTSPVFNATHRQSSWDIFVASVASCQNVTTDNVIDCLKSADTSEILQGVIDSTAEAQAFGPALDGPEGFFPDLPSNMLANGPIVNLPFISGQNKDEGTHFVDPTVNYTTTLVGLVLQEQFSPPILPQTTINEMLELYPDILALGCPFGTGSETFGLSPGYKEAAALATDIDFSSQRRFWTQTAANASVNTYGYYFNQETSSTAPELGVTHGDQVPYTFRTLASVNETDPAAIFLSEVMINYFVSFVNSLDPNDGLGLSRPQWPSYLPDDQILMQFNGTNLTTIPDDFRGEPIAYITSQMSAFHQ</sequence>
<keyword evidence="2 3" id="KW-0378">Hydrolase</keyword>
<dbReference type="EMBL" id="JAOTPV010000004">
    <property type="protein sequence ID" value="KAJ4483926.1"/>
    <property type="molecule type" value="Genomic_DNA"/>
</dbReference>
<proteinExistence type="inferred from homology"/>
<evidence type="ECO:0000256" key="1">
    <source>
        <dbReference type="ARBA" id="ARBA00005964"/>
    </source>
</evidence>
<feature type="signal peptide" evidence="3">
    <location>
        <begin position="1"/>
        <end position="18"/>
    </location>
</feature>
<dbReference type="Gene3D" id="3.40.50.1820">
    <property type="entry name" value="alpha/beta hydrolase"/>
    <property type="match status" value="1"/>
</dbReference>